<evidence type="ECO:0000256" key="9">
    <source>
        <dbReference type="HAMAP-Rule" id="MF_00009"/>
    </source>
</evidence>
<feature type="binding site" evidence="9">
    <location>
        <position position="139"/>
    </location>
    <ligand>
        <name>Zn(2+)</name>
        <dbReference type="ChEBI" id="CHEBI:29105"/>
        <note>catalytic</note>
    </ligand>
</feature>
<dbReference type="Proteomes" id="UP000823401">
    <property type="component" value="Unassembled WGS sequence"/>
</dbReference>
<evidence type="ECO:0000313" key="10">
    <source>
        <dbReference type="EMBL" id="MBG9977844.1"/>
    </source>
</evidence>
<evidence type="ECO:0000313" key="13">
    <source>
        <dbReference type="Proteomes" id="UP000823401"/>
    </source>
</evidence>
<evidence type="ECO:0000256" key="4">
    <source>
        <dbReference type="ARBA" id="ARBA00022722"/>
    </source>
</evidence>
<dbReference type="GO" id="GO:0004222">
    <property type="term" value="F:metalloendopeptidase activity"/>
    <property type="evidence" value="ECO:0007669"/>
    <property type="project" value="InterPro"/>
</dbReference>
<comment type="caution">
    <text evidence="11">The sequence shown here is derived from an EMBL/GenBank/DDBJ whole genome shotgun (WGS) entry which is preliminary data.</text>
</comment>
<evidence type="ECO:0000313" key="12">
    <source>
        <dbReference type="Proteomes" id="UP000306420"/>
    </source>
</evidence>
<reference evidence="11 12" key="1">
    <citation type="submission" date="2019-05" db="EMBL/GenBank/DDBJ databases">
        <title>The metagenome of a microbial culture collection derived from dairy environment covers the genomic content of the human microbiome.</title>
        <authorList>
            <person name="Roder T."/>
            <person name="Wuthrich D."/>
            <person name="Sattari Z."/>
            <person name="Von Ah U."/>
            <person name="Bar C."/>
            <person name="Ronchi F."/>
            <person name="Macpherson A.J."/>
            <person name="Ganal-Vonarburg S.C."/>
            <person name="Bruggmann R."/>
            <person name="Vergeres G."/>
        </authorList>
    </citation>
    <scope>NUCLEOTIDE SEQUENCE [LARGE SCALE GENOMIC DNA]</scope>
    <source>
        <strain evidence="11 12">FAM 24227</strain>
    </source>
</reference>
<feature type="binding site" evidence="9">
    <location>
        <position position="133"/>
    </location>
    <ligand>
        <name>Zn(2+)</name>
        <dbReference type="ChEBI" id="CHEBI:29105"/>
        <note>catalytic</note>
    </ligand>
</feature>
<comment type="similarity">
    <text evidence="1 9">Belongs to the endoribonuclease YbeY family.</text>
</comment>
<dbReference type="PROSITE" id="PS01306">
    <property type="entry name" value="UPF0054"/>
    <property type="match status" value="1"/>
</dbReference>
<keyword evidence="7 9" id="KW-0378">Hydrolase</keyword>
<organism evidence="11 12">
    <name type="scientific">Ruoffia tabacinasalis</name>
    <dbReference type="NCBI Taxonomy" id="87458"/>
    <lineage>
        <taxon>Bacteria</taxon>
        <taxon>Bacillati</taxon>
        <taxon>Bacillota</taxon>
        <taxon>Bacilli</taxon>
        <taxon>Lactobacillales</taxon>
        <taxon>Aerococcaceae</taxon>
        <taxon>Ruoffia</taxon>
    </lineage>
</organism>
<keyword evidence="13" id="KW-1185">Reference proteome</keyword>
<dbReference type="InterPro" id="IPR023091">
    <property type="entry name" value="MetalPrtase_cat_dom_sf_prd"/>
</dbReference>
<keyword evidence="8 9" id="KW-0862">Zinc</keyword>
<gene>
    <name evidence="9 11" type="primary">ybeY</name>
    <name evidence="11" type="ORF">FEZ33_03075</name>
    <name evidence="10" type="ORF">HYQ42_03505</name>
</gene>
<reference evidence="10 13" key="2">
    <citation type="submission" date="2020-07" db="EMBL/GenBank/DDBJ databases">
        <title>Facklamia lactis sp. nov., isolated from raw milk.</title>
        <authorList>
            <person name="Doll E.V."/>
            <person name="Huptas C."/>
            <person name="Staib L."/>
            <person name="Wenning M."/>
            <person name="Scherer S."/>
        </authorList>
    </citation>
    <scope>NUCLEOTIDE SEQUENCE [LARGE SCALE GENOMIC DNA]</scope>
    <source>
        <strain evidence="10 13">DSM 104272</strain>
    </source>
</reference>
<accession>A0A5R9EMK7</accession>
<dbReference type="Gene3D" id="3.40.390.30">
    <property type="entry name" value="Metalloproteases ('zincins'), catalytic domain"/>
    <property type="match status" value="1"/>
</dbReference>
<dbReference type="GO" id="GO:0006364">
    <property type="term" value="P:rRNA processing"/>
    <property type="evidence" value="ECO:0007669"/>
    <property type="project" value="UniProtKB-UniRule"/>
</dbReference>
<feature type="binding site" evidence="9">
    <location>
        <position position="129"/>
    </location>
    <ligand>
        <name>Zn(2+)</name>
        <dbReference type="ChEBI" id="CHEBI:29105"/>
        <note>catalytic</note>
    </ligand>
</feature>
<dbReference type="InterPro" id="IPR002036">
    <property type="entry name" value="YbeY"/>
</dbReference>
<protein>
    <recommendedName>
        <fullName evidence="9">Endoribonuclease YbeY</fullName>
        <ecNumber evidence="9">3.1.-.-</ecNumber>
    </recommendedName>
</protein>
<evidence type="ECO:0000256" key="2">
    <source>
        <dbReference type="ARBA" id="ARBA00022517"/>
    </source>
</evidence>
<keyword evidence="5 9" id="KW-0479">Metal-binding</keyword>
<dbReference type="AlphaFoldDB" id="A0A5R9EMK7"/>
<name>A0A5R9EMK7_9LACT</name>
<keyword evidence="2 9" id="KW-0690">Ribosome biogenesis</keyword>
<dbReference type="SUPFAM" id="SSF55486">
    <property type="entry name" value="Metalloproteases ('zincins'), catalytic domain"/>
    <property type="match status" value="1"/>
</dbReference>
<proteinExistence type="inferred from homology"/>
<keyword evidence="4 9" id="KW-0540">Nuclease</keyword>
<dbReference type="HAMAP" id="MF_00009">
    <property type="entry name" value="Endoribonucl_YbeY"/>
    <property type="match status" value="1"/>
</dbReference>
<dbReference type="PANTHER" id="PTHR46986:SF1">
    <property type="entry name" value="ENDORIBONUCLEASE YBEY, CHLOROPLASTIC"/>
    <property type="match status" value="1"/>
</dbReference>
<dbReference type="Pfam" id="PF02130">
    <property type="entry name" value="YbeY"/>
    <property type="match status" value="1"/>
</dbReference>
<dbReference type="RefSeq" id="WP_138403932.1">
    <property type="nucleotide sequence ID" value="NZ_JACCEL010000006.1"/>
</dbReference>
<evidence type="ECO:0000256" key="5">
    <source>
        <dbReference type="ARBA" id="ARBA00022723"/>
    </source>
</evidence>
<dbReference type="PANTHER" id="PTHR46986">
    <property type="entry name" value="ENDORIBONUCLEASE YBEY, CHLOROPLASTIC"/>
    <property type="match status" value="1"/>
</dbReference>
<dbReference type="GO" id="GO:0005737">
    <property type="term" value="C:cytoplasm"/>
    <property type="evidence" value="ECO:0007669"/>
    <property type="project" value="UniProtKB-SubCell"/>
</dbReference>
<dbReference type="EC" id="3.1.-.-" evidence="9"/>
<evidence type="ECO:0000256" key="8">
    <source>
        <dbReference type="ARBA" id="ARBA00022833"/>
    </source>
</evidence>
<evidence type="ECO:0000256" key="1">
    <source>
        <dbReference type="ARBA" id="ARBA00010875"/>
    </source>
</evidence>
<dbReference type="GO" id="GO:0008270">
    <property type="term" value="F:zinc ion binding"/>
    <property type="evidence" value="ECO:0007669"/>
    <property type="project" value="UniProtKB-UniRule"/>
</dbReference>
<comment type="cofactor">
    <cofactor evidence="9">
        <name>Zn(2+)</name>
        <dbReference type="ChEBI" id="CHEBI:29105"/>
    </cofactor>
    <text evidence="9">Binds 1 zinc ion.</text>
</comment>
<dbReference type="EMBL" id="JACCEL010000006">
    <property type="protein sequence ID" value="MBG9977844.1"/>
    <property type="molecule type" value="Genomic_DNA"/>
</dbReference>
<keyword evidence="9" id="KW-0963">Cytoplasm</keyword>
<dbReference type="Proteomes" id="UP000306420">
    <property type="component" value="Unassembled WGS sequence"/>
</dbReference>
<keyword evidence="6 9" id="KW-0255">Endonuclease</keyword>
<comment type="function">
    <text evidence="9">Single strand-specific metallo-endoribonuclease involved in late-stage 70S ribosome quality control and in maturation of the 3' terminus of the 16S rRNA.</text>
</comment>
<dbReference type="InterPro" id="IPR020549">
    <property type="entry name" value="YbeY_CS"/>
</dbReference>
<keyword evidence="3 9" id="KW-0698">rRNA processing</keyword>
<sequence>MIIDLIDEDGLLTEEHTEMLNHIITQTAHKLGLGEGIEVDISIVSNDIIHELNKEYRGIDRPTDVLSFALEEDIEEAPNFNFDSFSNIEGGGDVSKHLGDIIISFEKTVEQAEDYGHSVERELAFLAVHGFLHLNGYDHQTEADEKEMFSLQEEVLEENGFSRGQ</sequence>
<dbReference type="OrthoDB" id="9807740at2"/>
<evidence type="ECO:0000256" key="7">
    <source>
        <dbReference type="ARBA" id="ARBA00022801"/>
    </source>
</evidence>
<dbReference type="NCBIfam" id="TIGR00043">
    <property type="entry name" value="rRNA maturation RNase YbeY"/>
    <property type="match status" value="1"/>
</dbReference>
<evidence type="ECO:0000313" key="11">
    <source>
        <dbReference type="EMBL" id="TLQ48888.1"/>
    </source>
</evidence>
<evidence type="ECO:0000256" key="3">
    <source>
        <dbReference type="ARBA" id="ARBA00022552"/>
    </source>
</evidence>
<comment type="subcellular location">
    <subcellularLocation>
        <location evidence="9">Cytoplasm</location>
    </subcellularLocation>
</comment>
<dbReference type="EMBL" id="VBSP01000006">
    <property type="protein sequence ID" value="TLQ48888.1"/>
    <property type="molecule type" value="Genomic_DNA"/>
</dbReference>
<dbReference type="GO" id="GO:0004521">
    <property type="term" value="F:RNA endonuclease activity"/>
    <property type="evidence" value="ECO:0007669"/>
    <property type="project" value="UniProtKB-UniRule"/>
</dbReference>
<evidence type="ECO:0000256" key="6">
    <source>
        <dbReference type="ARBA" id="ARBA00022759"/>
    </source>
</evidence>